<evidence type="ECO:0000256" key="11">
    <source>
        <dbReference type="HAMAP-Rule" id="MF_00276"/>
    </source>
</evidence>
<keyword evidence="6 11" id="KW-0067">ATP-binding</keyword>
<keyword evidence="10 11" id="KW-0472">Membrane</keyword>
<evidence type="ECO:0000256" key="6">
    <source>
        <dbReference type="ARBA" id="ARBA00022840"/>
    </source>
</evidence>
<evidence type="ECO:0000256" key="9">
    <source>
        <dbReference type="ARBA" id="ARBA00023065"/>
    </source>
</evidence>
<keyword evidence="5 11" id="KW-0547">Nucleotide-binding</keyword>
<comment type="similarity">
    <text evidence="11">Belongs to the KdpC family.</text>
</comment>
<keyword evidence="9 11" id="KW-0406">Ion transport</keyword>
<sequence>MLLYFKQSVIITLVLFVFLGGIYPLFVVGIARVFGPNGGKGEIIKRGEKIVGFANVAQPFTSDKYFNSRPSAFNFDATNGSYGSNAGPSNPDYLATVQSRIDTFLVHNHGVKKSDIPSELVTASGSGLDPHLSPEAAYVQIARIAQVRKLSQDKVKALVDEQMEDRFLGIFGPSQVNVLKLNLALDNLK</sequence>
<accession>A0AAE3QRW0</accession>
<gene>
    <name evidence="11 12" type="primary">kdpC</name>
    <name evidence="12" type="ORF">QNI16_16305</name>
</gene>
<keyword evidence="7 11" id="KW-0630">Potassium</keyword>
<dbReference type="GO" id="GO:0008556">
    <property type="term" value="F:P-type potassium transmembrane transporter activity"/>
    <property type="evidence" value="ECO:0007669"/>
    <property type="project" value="InterPro"/>
</dbReference>
<dbReference type="Pfam" id="PF02669">
    <property type="entry name" value="KdpC"/>
    <property type="match status" value="1"/>
</dbReference>
<name>A0AAE3QRW0_9BACT</name>
<evidence type="ECO:0000313" key="12">
    <source>
        <dbReference type="EMBL" id="MDJ1482066.1"/>
    </source>
</evidence>
<dbReference type="EMBL" id="JASJOS010000006">
    <property type="protein sequence ID" value="MDJ1482066.1"/>
    <property type="molecule type" value="Genomic_DNA"/>
</dbReference>
<dbReference type="GO" id="GO:0005524">
    <property type="term" value="F:ATP binding"/>
    <property type="evidence" value="ECO:0007669"/>
    <property type="project" value="UniProtKB-UniRule"/>
</dbReference>
<dbReference type="Proteomes" id="UP001241110">
    <property type="component" value="Unassembled WGS sequence"/>
</dbReference>
<evidence type="ECO:0000313" key="13">
    <source>
        <dbReference type="Proteomes" id="UP001241110"/>
    </source>
</evidence>
<evidence type="ECO:0000256" key="2">
    <source>
        <dbReference type="ARBA" id="ARBA00022475"/>
    </source>
</evidence>
<comment type="subcellular location">
    <subcellularLocation>
        <location evidence="11">Cell membrane</location>
        <topology evidence="11">Single-pass membrane protein</topology>
    </subcellularLocation>
</comment>
<dbReference type="InterPro" id="IPR003820">
    <property type="entry name" value="KdpC"/>
</dbReference>
<evidence type="ECO:0000256" key="8">
    <source>
        <dbReference type="ARBA" id="ARBA00022989"/>
    </source>
</evidence>
<organism evidence="12 13">
    <name type="scientific">Xanthocytophaga flava</name>
    <dbReference type="NCBI Taxonomy" id="3048013"/>
    <lineage>
        <taxon>Bacteria</taxon>
        <taxon>Pseudomonadati</taxon>
        <taxon>Bacteroidota</taxon>
        <taxon>Cytophagia</taxon>
        <taxon>Cytophagales</taxon>
        <taxon>Rhodocytophagaceae</taxon>
        <taxon>Xanthocytophaga</taxon>
    </lineage>
</organism>
<evidence type="ECO:0000256" key="3">
    <source>
        <dbReference type="ARBA" id="ARBA00022538"/>
    </source>
</evidence>
<protein>
    <recommendedName>
        <fullName evidence="11">Potassium-transporting ATPase KdpC subunit</fullName>
    </recommendedName>
    <alternativeName>
        <fullName evidence="11">ATP phosphohydrolase [potassium-transporting] C chain</fullName>
    </alternativeName>
    <alternativeName>
        <fullName evidence="11">Potassium-binding and translocating subunit C</fullName>
    </alternativeName>
    <alternativeName>
        <fullName evidence="11">Potassium-translocating ATPase C chain</fullName>
    </alternativeName>
</protein>
<dbReference type="NCBIfam" id="TIGR00681">
    <property type="entry name" value="kdpC"/>
    <property type="match status" value="1"/>
</dbReference>
<dbReference type="NCBIfam" id="NF001454">
    <property type="entry name" value="PRK00315.1"/>
    <property type="match status" value="1"/>
</dbReference>
<dbReference type="HAMAP" id="MF_00276">
    <property type="entry name" value="KdpC"/>
    <property type="match status" value="1"/>
</dbReference>
<evidence type="ECO:0000256" key="7">
    <source>
        <dbReference type="ARBA" id="ARBA00022958"/>
    </source>
</evidence>
<comment type="subunit">
    <text evidence="11">The system is composed of three essential subunits: KdpA, KdpB and KdpC.</text>
</comment>
<dbReference type="PIRSF" id="PIRSF001296">
    <property type="entry name" value="K_ATPase_KdpC"/>
    <property type="match status" value="1"/>
</dbReference>
<dbReference type="AlphaFoldDB" id="A0AAE3QRW0"/>
<reference evidence="12" key="1">
    <citation type="submission" date="2023-05" db="EMBL/GenBank/DDBJ databases">
        <authorList>
            <person name="Zhang X."/>
        </authorList>
    </citation>
    <scope>NUCLEOTIDE SEQUENCE</scope>
    <source>
        <strain evidence="12">YF14B1</strain>
    </source>
</reference>
<keyword evidence="4 11" id="KW-0812">Transmembrane</keyword>
<comment type="function">
    <text evidence="11">Part of the high-affinity ATP-driven potassium transport (or Kdp) system, which catalyzes the hydrolysis of ATP coupled with the electrogenic transport of potassium into the cytoplasm. This subunit acts as a catalytic chaperone that increases the ATP-binding affinity of the ATP-hydrolyzing subunit KdpB by the formation of a transient KdpB/KdpC/ATP ternary complex.</text>
</comment>
<proteinExistence type="inferred from homology"/>
<keyword evidence="3 11" id="KW-0633">Potassium transport</keyword>
<dbReference type="RefSeq" id="WP_313980692.1">
    <property type="nucleotide sequence ID" value="NZ_JASJOS010000006.1"/>
</dbReference>
<dbReference type="GO" id="GO:0005886">
    <property type="term" value="C:plasma membrane"/>
    <property type="evidence" value="ECO:0007669"/>
    <property type="project" value="UniProtKB-SubCell"/>
</dbReference>
<keyword evidence="8 11" id="KW-1133">Transmembrane helix</keyword>
<evidence type="ECO:0000256" key="5">
    <source>
        <dbReference type="ARBA" id="ARBA00022741"/>
    </source>
</evidence>
<feature type="transmembrane region" description="Helical" evidence="11">
    <location>
        <begin position="12"/>
        <end position="35"/>
    </location>
</feature>
<evidence type="ECO:0000256" key="1">
    <source>
        <dbReference type="ARBA" id="ARBA00022448"/>
    </source>
</evidence>
<comment type="caution">
    <text evidence="12">The sequence shown here is derived from an EMBL/GenBank/DDBJ whole genome shotgun (WGS) entry which is preliminary data.</text>
</comment>
<evidence type="ECO:0000256" key="4">
    <source>
        <dbReference type="ARBA" id="ARBA00022692"/>
    </source>
</evidence>
<dbReference type="PANTHER" id="PTHR30042:SF2">
    <property type="entry name" value="POTASSIUM-TRANSPORTING ATPASE KDPC SUBUNIT"/>
    <property type="match status" value="1"/>
</dbReference>
<evidence type="ECO:0000256" key="10">
    <source>
        <dbReference type="ARBA" id="ARBA00023136"/>
    </source>
</evidence>
<dbReference type="PANTHER" id="PTHR30042">
    <property type="entry name" value="POTASSIUM-TRANSPORTING ATPASE C CHAIN"/>
    <property type="match status" value="1"/>
</dbReference>
<keyword evidence="2 11" id="KW-1003">Cell membrane</keyword>
<keyword evidence="1 11" id="KW-0813">Transport</keyword>